<dbReference type="PANTHER" id="PTHR43790">
    <property type="entry name" value="CARBOHYDRATE TRANSPORT ATP-BINDING PROTEIN MG119-RELATED"/>
    <property type="match status" value="1"/>
</dbReference>
<organism evidence="4 5">
    <name type="scientific">Paenibacillus beijingensis</name>
    <dbReference type="NCBI Taxonomy" id="1126833"/>
    <lineage>
        <taxon>Bacteria</taxon>
        <taxon>Bacillati</taxon>
        <taxon>Bacillota</taxon>
        <taxon>Bacilli</taxon>
        <taxon>Bacillales</taxon>
        <taxon>Paenibacillaceae</taxon>
        <taxon>Paenibacillus</taxon>
    </lineage>
</organism>
<dbReference type="Gene3D" id="3.40.50.300">
    <property type="entry name" value="P-loop containing nucleotide triphosphate hydrolases"/>
    <property type="match status" value="2"/>
</dbReference>
<dbReference type="GO" id="GO:0016887">
    <property type="term" value="F:ATP hydrolysis activity"/>
    <property type="evidence" value="ECO:0007669"/>
    <property type="project" value="InterPro"/>
</dbReference>
<accession>A0A0D5NK92</accession>
<keyword evidence="2 4" id="KW-0067">ATP-binding</keyword>
<evidence type="ECO:0000256" key="2">
    <source>
        <dbReference type="ARBA" id="ARBA00022840"/>
    </source>
</evidence>
<dbReference type="Pfam" id="PF00005">
    <property type="entry name" value="ABC_tran"/>
    <property type="match status" value="2"/>
</dbReference>
<dbReference type="Proteomes" id="UP000032633">
    <property type="component" value="Chromosome"/>
</dbReference>
<reference evidence="5" key="2">
    <citation type="submission" date="2015-03" db="EMBL/GenBank/DDBJ databases">
        <title>Genome sequence of Paenibacillus beijingensis strain DSM 24997T.</title>
        <authorList>
            <person name="Kwak Y."/>
            <person name="Shin J.-H."/>
        </authorList>
    </citation>
    <scope>NUCLEOTIDE SEQUENCE [LARGE SCALE GENOMIC DNA]</scope>
    <source>
        <strain evidence="5">DSM 24997</strain>
    </source>
</reference>
<dbReference type="SMART" id="SM00382">
    <property type="entry name" value="AAA"/>
    <property type="match status" value="2"/>
</dbReference>
<keyword evidence="1" id="KW-0547">Nucleotide-binding</keyword>
<dbReference type="InterPro" id="IPR003439">
    <property type="entry name" value="ABC_transporter-like_ATP-bd"/>
</dbReference>
<evidence type="ECO:0000259" key="3">
    <source>
        <dbReference type="PROSITE" id="PS50893"/>
    </source>
</evidence>
<dbReference type="PATRIC" id="fig|1126833.4.peg.2984"/>
<dbReference type="RefSeq" id="WP_045670856.1">
    <property type="nucleotide sequence ID" value="NZ_CP011058.1"/>
</dbReference>
<name>A0A0D5NK92_9BACL</name>
<dbReference type="STRING" id="1126833.VN24_13685"/>
<evidence type="ECO:0000313" key="5">
    <source>
        <dbReference type="Proteomes" id="UP000032633"/>
    </source>
</evidence>
<evidence type="ECO:0000313" key="4">
    <source>
        <dbReference type="EMBL" id="AJY75427.1"/>
    </source>
</evidence>
<dbReference type="HOGENOM" id="CLU_000604_92_0_9"/>
<dbReference type="PROSITE" id="PS50893">
    <property type="entry name" value="ABC_TRANSPORTER_2"/>
    <property type="match status" value="2"/>
</dbReference>
<dbReference type="CDD" id="cd03216">
    <property type="entry name" value="ABC_Carb_Monos_I"/>
    <property type="match status" value="1"/>
</dbReference>
<dbReference type="InterPro" id="IPR027417">
    <property type="entry name" value="P-loop_NTPase"/>
</dbReference>
<dbReference type="CDD" id="cd03215">
    <property type="entry name" value="ABC_Carb_Monos_II"/>
    <property type="match status" value="1"/>
</dbReference>
<dbReference type="OrthoDB" id="9766104at2"/>
<gene>
    <name evidence="4" type="ORF">VN24_13685</name>
</gene>
<feature type="domain" description="ABC transporter" evidence="3">
    <location>
        <begin position="5"/>
        <end position="240"/>
    </location>
</feature>
<protein>
    <submittedName>
        <fullName evidence="4">ABC transporter ATP-binding protein</fullName>
    </submittedName>
</protein>
<dbReference type="AlphaFoldDB" id="A0A0D5NK92"/>
<keyword evidence="5" id="KW-1185">Reference proteome</keyword>
<dbReference type="InterPro" id="IPR050107">
    <property type="entry name" value="ABC_carbohydrate_import_ATPase"/>
</dbReference>
<reference evidence="4 5" key="1">
    <citation type="journal article" date="2015" name="J. Biotechnol.">
        <title>Complete genome sequence of Paenibacillus beijingensis 7188(T) (=DSM 24997(T)), a novel rhizobacterium from jujube garden soil.</title>
        <authorList>
            <person name="Kwak Y."/>
            <person name="Shin J.H."/>
        </authorList>
    </citation>
    <scope>NUCLEOTIDE SEQUENCE [LARGE SCALE GENOMIC DNA]</scope>
    <source>
        <strain evidence="4 5">DSM 24997</strain>
    </source>
</reference>
<proteinExistence type="predicted"/>
<evidence type="ECO:0000256" key="1">
    <source>
        <dbReference type="ARBA" id="ARBA00022741"/>
    </source>
</evidence>
<dbReference type="SUPFAM" id="SSF52540">
    <property type="entry name" value="P-loop containing nucleoside triphosphate hydrolases"/>
    <property type="match status" value="2"/>
</dbReference>
<dbReference type="KEGG" id="pbj:VN24_13685"/>
<feature type="domain" description="ABC transporter" evidence="3">
    <location>
        <begin position="256"/>
        <end position="500"/>
    </location>
</feature>
<sequence length="502" mass="54967">MTTVLEARQITKTYGDFIANDGIDFSLHKGEIHAIVGENGAGKTTLMRMLYGMEAPTSGDIVCQGEVKRFQSPLEAIQSGIGMVFQHFMLFPTYTVAENIVIGNEPARGIWFDRKLAADRIKALCETYQLHVDPDQKVSECSLGTRQRIEILKVLYNGADIIILDEPTAVLTPLEVKELLVTIKRLAKQGKSIILITHKLHEVMEAADRVTVLRNGKVTGTLEADRTSAEEISRLMVGRELEGVARQDNKAGEPVLQVRKLVVKGANGKALLNDINFDVCAGEIVGIAGVSGNGQSELVRVLNGLIKADQGSMLLDGTDVTNLPVRRIRAAGLAHIPEDRYLWGASKDASVKENAIMGHYRKDGCHRFGLLRHKRLNQLVHGWVQSFAVKTASIHEQAQYLSGGNLQKLISAREIGQHTKCIIAAEPTRGVDLGAMEIIHRQLLRKRESGEAVLVVSSELSEMMTLSDRILVMFEGEIVGELKGKDASEEEISLLMAGGGRA</sequence>
<dbReference type="GO" id="GO:0005524">
    <property type="term" value="F:ATP binding"/>
    <property type="evidence" value="ECO:0007669"/>
    <property type="project" value="UniProtKB-KW"/>
</dbReference>
<dbReference type="PANTHER" id="PTHR43790:SF4">
    <property type="entry name" value="GUANOSINE IMPORT ATP-BINDING PROTEIN NUPO"/>
    <property type="match status" value="1"/>
</dbReference>
<dbReference type="InterPro" id="IPR003593">
    <property type="entry name" value="AAA+_ATPase"/>
</dbReference>
<dbReference type="EMBL" id="CP011058">
    <property type="protein sequence ID" value="AJY75427.1"/>
    <property type="molecule type" value="Genomic_DNA"/>
</dbReference>